<accession>A0A1E3RTG2</accession>
<name>A0A1E3RTG2_9MYCO</name>
<organism evidence="2 3">
    <name type="scientific">Mycolicibacterium holsaticum</name>
    <dbReference type="NCBI Taxonomy" id="152142"/>
    <lineage>
        <taxon>Bacteria</taxon>
        <taxon>Bacillati</taxon>
        <taxon>Actinomycetota</taxon>
        <taxon>Actinomycetes</taxon>
        <taxon>Mycobacteriales</taxon>
        <taxon>Mycobacteriaceae</taxon>
        <taxon>Mycolicibacterium</taxon>
    </lineage>
</organism>
<evidence type="ECO:0000313" key="2">
    <source>
        <dbReference type="EMBL" id="ODQ93138.1"/>
    </source>
</evidence>
<evidence type="ECO:0000313" key="3">
    <source>
        <dbReference type="Proteomes" id="UP000094243"/>
    </source>
</evidence>
<comment type="caution">
    <text evidence="2">The sequence shown here is derived from an EMBL/GenBank/DDBJ whole genome shotgun (WGS) entry which is preliminary data.</text>
</comment>
<dbReference type="EMBL" id="MIGZ01000078">
    <property type="protein sequence ID" value="ODQ93138.1"/>
    <property type="molecule type" value="Genomic_DNA"/>
</dbReference>
<keyword evidence="3" id="KW-1185">Reference proteome</keyword>
<proteinExistence type="predicted"/>
<gene>
    <name evidence="2" type="ORF">BHQ17_14465</name>
</gene>
<dbReference type="Proteomes" id="UP000094243">
    <property type="component" value="Unassembled WGS sequence"/>
</dbReference>
<dbReference type="AlphaFoldDB" id="A0A1E3RTG2"/>
<reference evidence="3" key="1">
    <citation type="submission" date="2016-09" db="EMBL/GenBank/DDBJ databases">
        <authorList>
            <person name="Greninger A.L."/>
            <person name="Jerome K.R."/>
            <person name="Mcnair B."/>
            <person name="Wallis C."/>
            <person name="Fang F."/>
        </authorList>
    </citation>
    <scope>NUCLEOTIDE SEQUENCE [LARGE SCALE GENOMIC DNA]</scope>
    <source>
        <strain evidence="3">M7</strain>
    </source>
</reference>
<evidence type="ECO:0000256" key="1">
    <source>
        <dbReference type="SAM" id="MobiDB-lite"/>
    </source>
</evidence>
<protein>
    <submittedName>
        <fullName evidence="2">Uncharacterized protein</fullName>
    </submittedName>
</protein>
<feature type="region of interest" description="Disordered" evidence="1">
    <location>
        <begin position="15"/>
        <end position="38"/>
    </location>
</feature>
<sequence length="192" mass="19890">MLALVGAGCSNERIVDTGEPAVTTQASTSKPPPPTPSSRHLVNAFDYAAHPQGAAVYYFTTPSGRWACAIVPRVKAGCQSATGWASSLGISGAPDSVPDAAGQDVTPNAVVIERAGEARFVALDEPEFSLAATDSADTAKVLDFNRILVAAGFRCNVQESGVSCMSEASGNGFTFSAQHFAPHYTEVPAEAR</sequence>